<proteinExistence type="predicted"/>
<evidence type="ECO:0000313" key="2">
    <source>
        <dbReference type="Proteomes" id="UP000807353"/>
    </source>
</evidence>
<comment type="caution">
    <text evidence="1">The sequence shown here is derived from an EMBL/GenBank/DDBJ whole genome shotgun (WGS) entry which is preliminary data.</text>
</comment>
<sequence>MTNHGAYSCPAWKLELEDHFFSLKTHKSYPVNVAGYFICLGVGLGHGMGTLTVAKSSQSWEAAFVLIMFPMGFRVQRRHRESVISPSIGQRHDQHRHFETRRSSGILSIKCQTIAVQQIIIIVAAGTQQPLKVCSGSAISQGWRRSVGAIRVCRREYVGYAKKTSRP</sequence>
<protein>
    <submittedName>
        <fullName evidence="1">Uncharacterized protein</fullName>
    </submittedName>
</protein>
<organism evidence="1 2">
    <name type="scientific">Collybia nuda</name>
    <dbReference type="NCBI Taxonomy" id="64659"/>
    <lineage>
        <taxon>Eukaryota</taxon>
        <taxon>Fungi</taxon>
        <taxon>Dikarya</taxon>
        <taxon>Basidiomycota</taxon>
        <taxon>Agaricomycotina</taxon>
        <taxon>Agaricomycetes</taxon>
        <taxon>Agaricomycetidae</taxon>
        <taxon>Agaricales</taxon>
        <taxon>Tricholomatineae</taxon>
        <taxon>Clitocybaceae</taxon>
        <taxon>Collybia</taxon>
    </lineage>
</organism>
<dbReference type="AlphaFoldDB" id="A0A9P5Y1A3"/>
<gene>
    <name evidence="1" type="ORF">BDZ94DRAFT_1266164</name>
</gene>
<dbReference type="EMBL" id="MU150299">
    <property type="protein sequence ID" value="KAF9460407.1"/>
    <property type="molecule type" value="Genomic_DNA"/>
</dbReference>
<dbReference type="Proteomes" id="UP000807353">
    <property type="component" value="Unassembled WGS sequence"/>
</dbReference>
<evidence type="ECO:0000313" key="1">
    <source>
        <dbReference type="EMBL" id="KAF9460407.1"/>
    </source>
</evidence>
<reference evidence="1" key="1">
    <citation type="submission" date="2020-11" db="EMBL/GenBank/DDBJ databases">
        <authorList>
            <consortium name="DOE Joint Genome Institute"/>
            <person name="Ahrendt S."/>
            <person name="Riley R."/>
            <person name="Andreopoulos W."/>
            <person name="Labutti K."/>
            <person name="Pangilinan J."/>
            <person name="Ruiz-Duenas F.J."/>
            <person name="Barrasa J.M."/>
            <person name="Sanchez-Garcia M."/>
            <person name="Camarero S."/>
            <person name="Miyauchi S."/>
            <person name="Serrano A."/>
            <person name="Linde D."/>
            <person name="Babiker R."/>
            <person name="Drula E."/>
            <person name="Ayuso-Fernandez I."/>
            <person name="Pacheco R."/>
            <person name="Padilla G."/>
            <person name="Ferreira P."/>
            <person name="Barriuso J."/>
            <person name="Kellner H."/>
            <person name="Castanera R."/>
            <person name="Alfaro M."/>
            <person name="Ramirez L."/>
            <person name="Pisabarro A.G."/>
            <person name="Kuo A."/>
            <person name="Tritt A."/>
            <person name="Lipzen A."/>
            <person name="He G."/>
            <person name="Yan M."/>
            <person name="Ng V."/>
            <person name="Cullen D."/>
            <person name="Martin F."/>
            <person name="Rosso M.-N."/>
            <person name="Henrissat B."/>
            <person name="Hibbett D."/>
            <person name="Martinez A.T."/>
            <person name="Grigoriev I.V."/>
        </authorList>
    </citation>
    <scope>NUCLEOTIDE SEQUENCE</scope>
    <source>
        <strain evidence="1">CBS 247.69</strain>
    </source>
</reference>
<accession>A0A9P5Y1A3</accession>
<keyword evidence="2" id="KW-1185">Reference proteome</keyword>
<name>A0A9P5Y1A3_9AGAR</name>